<dbReference type="GO" id="GO:0005743">
    <property type="term" value="C:mitochondrial inner membrane"/>
    <property type="evidence" value="ECO:0007669"/>
    <property type="project" value="TreeGrafter"/>
</dbReference>
<evidence type="ECO:0000256" key="4">
    <source>
        <dbReference type="ARBA" id="ARBA00022989"/>
    </source>
</evidence>
<protein>
    <recommendedName>
        <fullName evidence="9">Membrane insertase YidC/Oxa/ALB C-terminal domain-containing protein</fullName>
    </recommendedName>
</protein>
<reference evidence="10 11" key="1">
    <citation type="submission" date="2009-11" db="EMBL/GenBank/DDBJ databases">
        <title>Annotation of Allomyces macrogynus ATCC 38327.</title>
        <authorList>
            <consortium name="The Broad Institute Genome Sequencing Platform"/>
            <person name="Russ C."/>
            <person name="Cuomo C."/>
            <person name="Burger G."/>
            <person name="Gray M.W."/>
            <person name="Holland P.W.H."/>
            <person name="King N."/>
            <person name="Lang F.B.F."/>
            <person name="Roger A.J."/>
            <person name="Ruiz-Trillo I."/>
            <person name="Young S.K."/>
            <person name="Zeng Q."/>
            <person name="Gargeya S."/>
            <person name="Fitzgerald M."/>
            <person name="Haas B."/>
            <person name="Abouelleil A."/>
            <person name="Alvarado L."/>
            <person name="Arachchi H.M."/>
            <person name="Berlin A."/>
            <person name="Chapman S.B."/>
            <person name="Gearin G."/>
            <person name="Goldberg J."/>
            <person name="Griggs A."/>
            <person name="Gujja S."/>
            <person name="Hansen M."/>
            <person name="Heiman D."/>
            <person name="Howarth C."/>
            <person name="Larimer J."/>
            <person name="Lui A."/>
            <person name="MacDonald P.J.P."/>
            <person name="McCowen C."/>
            <person name="Montmayeur A."/>
            <person name="Murphy C."/>
            <person name="Neiman D."/>
            <person name="Pearson M."/>
            <person name="Priest M."/>
            <person name="Roberts A."/>
            <person name="Saif S."/>
            <person name="Shea T."/>
            <person name="Sisk P."/>
            <person name="Stolte C."/>
            <person name="Sykes S."/>
            <person name="Wortman J."/>
            <person name="Nusbaum C."/>
            <person name="Birren B."/>
        </authorList>
    </citation>
    <scope>NUCLEOTIDE SEQUENCE [LARGE SCALE GENOMIC DNA]</scope>
    <source>
        <strain evidence="10 11">ATCC 38327</strain>
    </source>
</reference>
<reference evidence="11" key="2">
    <citation type="submission" date="2009-11" db="EMBL/GenBank/DDBJ databases">
        <title>The Genome Sequence of Allomyces macrogynus strain ATCC 38327.</title>
        <authorList>
            <consortium name="The Broad Institute Genome Sequencing Platform"/>
            <person name="Russ C."/>
            <person name="Cuomo C."/>
            <person name="Shea T."/>
            <person name="Young S.K."/>
            <person name="Zeng Q."/>
            <person name="Koehrsen M."/>
            <person name="Haas B."/>
            <person name="Borodovsky M."/>
            <person name="Guigo R."/>
            <person name="Alvarado L."/>
            <person name="Berlin A."/>
            <person name="Borenstein D."/>
            <person name="Chen Z."/>
            <person name="Engels R."/>
            <person name="Freedman E."/>
            <person name="Gellesch M."/>
            <person name="Goldberg J."/>
            <person name="Griggs A."/>
            <person name="Gujja S."/>
            <person name="Heiman D."/>
            <person name="Hepburn T."/>
            <person name="Howarth C."/>
            <person name="Jen D."/>
            <person name="Larson L."/>
            <person name="Lewis B."/>
            <person name="Mehta T."/>
            <person name="Park D."/>
            <person name="Pearson M."/>
            <person name="Roberts A."/>
            <person name="Saif S."/>
            <person name="Shenoy N."/>
            <person name="Sisk P."/>
            <person name="Stolte C."/>
            <person name="Sykes S."/>
            <person name="Walk T."/>
            <person name="White J."/>
            <person name="Yandava C."/>
            <person name="Burger G."/>
            <person name="Gray M.W."/>
            <person name="Holland P.W.H."/>
            <person name="King N."/>
            <person name="Lang F.B.F."/>
            <person name="Roger A.J."/>
            <person name="Ruiz-Trillo I."/>
            <person name="Lander E."/>
            <person name="Nusbaum C."/>
        </authorList>
    </citation>
    <scope>NUCLEOTIDE SEQUENCE [LARGE SCALE GENOMIC DNA]</scope>
    <source>
        <strain evidence="11">ATCC 38327</strain>
    </source>
</reference>
<dbReference type="OrthoDB" id="2148490at2759"/>
<organism evidence="10 11">
    <name type="scientific">Allomyces macrogynus (strain ATCC 38327)</name>
    <name type="common">Allomyces javanicus var. macrogynus</name>
    <dbReference type="NCBI Taxonomy" id="578462"/>
    <lineage>
        <taxon>Eukaryota</taxon>
        <taxon>Fungi</taxon>
        <taxon>Fungi incertae sedis</taxon>
        <taxon>Blastocladiomycota</taxon>
        <taxon>Blastocladiomycetes</taxon>
        <taxon>Blastocladiales</taxon>
        <taxon>Blastocladiaceae</taxon>
        <taxon>Allomyces</taxon>
    </lineage>
</organism>
<evidence type="ECO:0000256" key="1">
    <source>
        <dbReference type="ARBA" id="ARBA00004141"/>
    </source>
</evidence>
<dbReference type="PANTHER" id="PTHR12428">
    <property type="entry name" value="OXA1"/>
    <property type="match status" value="1"/>
</dbReference>
<comment type="similarity">
    <text evidence="2 6">Belongs to the OXA1/ALB3/YidC family.</text>
</comment>
<sequence>MPPPEHVLAPAPAPEPAPYLSANPDFARRFASHVDPSPPAEPFGLAPVDLAGLALDAAHRTLGGGWGAAIVATTVLLRSTLTLPLAVYQHQTALKMVQLRPLLRAWERAIAHQVRAESRQANLSYDQFVAQYKRQYARKIGELYHDHGVRPLFTALAPLAQAPLWITMSLTLRRMAAVPGTEPVSVLVRDYGPAPLVDADAGPLLDLIVPHLAATDATWISACAFGAMQLANVELAALSMLSPPPSPPASKTAPTVEPSATVAGPASDASDAPATPATPAAPAVGWTRHAVIKHMMRATAVLMVPIAHAMPAGVVLYWFTSAAFSVVQNVVFKIWLPRRYLASQAELEQANADADRAADPRRNKDSV</sequence>
<feature type="compositionally biased region" description="Low complexity" evidence="7">
    <location>
        <begin position="262"/>
        <end position="280"/>
    </location>
</feature>
<keyword evidence="4 8" id="KW-1133">Transmembrane helix</keyword>
<evidence type="ECO:0000256" key="6">
    <source>
        <dbReference type="RuleBase" id="RU003945"/>
    </source>
</evidence>
<evidence type="ECO:0000256" key="7">
    <source>
        <dbReference type="SAM" id="MobiDB-lite"/>
    </source>
</evidence>
<evidence type="ECO:0000256" key="2">
    <source>
        <dbReference type="ARBA" id="ARBA00009877"/>
    </source>
</evidence>
<keyword evidence="11" id="KW-1185">Reference proteome</keyword>
<gene>
    <name evidence="10" type="ORF">AMAG_08800</name>
</gene>
<name>A0A0L0SMU6_ALLM3</name>
<dbReference type="GO" id="GO:0033617">
    <property type="term" value="P:mitochondrial respiratory chain complex IV assembly"/>
    <property type="evidence" value="ECO:0007669"/>
    <property type="project" value="TreeGrafter"/>
</dbReference>
<proteinExistence type="inferred from homology"/>
<evidence type="ECO:0000313" key="10">
    <source>
        <dbReference type="EMBL" id="KNE63705.1"/>
    </source>
</evidence>
<evidence type="ECO:0000256" key="5">
    <source>
        <dbReference type="ARBA" id="ARBA00023136"/>
    </source>
</evidence>
<dbReference type="GO" id="GO:0032977">
    <property type="term" value="F:membrane insertase activity"/>
    <property type="evidence" value="ECO:0007669"/>
    <property type="project" value="InterPro"/>
</dbReference>
<keyword evidence="5 8" id="KW-0472">Membrane</keyword>
<dbReference type="PANTHER" id="PTHR12428:SF65">
    <property type="entry name" value="CYTOCHROME C OXIDASE ASSEMBLY PROTEIN COX18, MITOCHONDRIAL"/>
    <property type="match status" value="1"/>
</dbReference>
<dbReference type="Proteomes" id="UP000054350">
    <property type="component" value="Unassembled WGS sequence"/>
</dbReference>
<feature type="region of interest" description="Disordered" evidence="7">
    <location>
        <begin position="244"/>
        <end position="280"/>
    </location>
</feature>
<dbReference type="InterPro" id="IPR001708">
    <property type="entry name" value="YidC/ALB3/OXA1/COX18"/>
</dbReference>
<evidence type="ECO:0000256" key="3">
    <source>
        <dbReference type="ARBA" id="ARBA00022692"/>
    </source>
</evidence>
<dbReference type="InterPro" id="IPR028055">
    <property type="entry name" value="YidC/Oxa/ALB_C"/>
</dbReference>
<comment type="subcellular location">
    <subcellularLocation>
        <location evidence="1 6">Membrane</location>
        <topology evidence="1 6">Multi-pass membrane protein</topology>
    </subcellularLocation>
</comment>
<feature type="compositionally biased region" description="Basic and acidic residues" evidence="7">
    <location>
        <begin position="353"/>
        <end position="367"/>
    </location>
</feature>
<dbReference type="eggNOG" id="KOG1239">
    <property type="taxonomic scope" value="Eukaryota"/>
</dbReference>
<feature type="region of interest" description="Disordered" evidence="7">
    <location>
        <begin position="348"/>
        <end position="367"/>
    </location>
</feature>
<dbReference type="GO" id="GO:0032979">
    <property type="term" value="P:protein insertion into mitochondrial inner membrane from matrix"/>
    <property type="evidence" value="ECO:0007669"/>
    <property type="project" value="TreeGrafter"/>
</dbReference>
<dbReference type="OMA" id="VIYWLSS"/>
<keyword evidence="3 6" id="KW-0812">Transmembrane</keyword>
<evidence type="ECO:0000313" key="11">
    <source>
        <dbReference type="Proteomes" id="UP000054350"/>
    </source>
</evidence>
<dbReference type="CDD" id="cd20069">
    <property type="entry name" value="5TM_Oxa1-like"/>
    <property type="match status" value="1"/>
</dbReference>
<evidence type="ECO:0000259" key="9">
    <source>
        <dbReference type="Pfam" id="PF02096"/>
    </source>
</evidence>
<dbReference type="Pfam" id="PF02096">
    <property type="entry name" value="60KD_IMP"/>
    <property type="match status" value="1"/>
</dbReference>
<dbReference type="VEuPathDB" id="FungiDB:AMAG_08800"/>
<dbReference type="AlphaFoldDB" id="A0A0L0SMU6"/>
<dbReference type="STRING" id="578462.A0A0L0SMU6"/>
<dbReference type="EMBL" id="GG745342">
    <property type="protein sequence ID" value="KNE63705.1"/>
    <property type="molecule type" value="Genomic_DNA"/>
</dbReference>
<feature type="domain" description="Membrane insertase YidC/Oxa/ALB C-terminal" evidence="9">
    <location>
        <begin position="66"/>
        <end position="332"/>
    </location>
</feature>
<feature type="transmembrane region" description="Helical" evidence="8">
    <location>
        <begin position="298"/>
        <end position="319"/>
    </location>
</feature>
<evidence type="ECO:0000256" key="8">
    <source>
        <dbReference type="SAM" id="Phobius"/>
    </source>
</evidence>
<accession>A0A0L0SMU6</accession>